<dbReference type="PANTHER" id="PTHR46207">
    <property type="entry name" value="PROTEIN RCC2"/>
    <property type="match status" value="1"/>
</dbReference>
<dbReference type="Gene3D" id="2.130.10.30">
    <property type="entry name" value="Regulator of chromosome condensation 1/beta-lactamase-inhibitor protein II"/>
    <property type="match status" value="2"/>
</dbReference>
<dbReference type="Proteomes" id="UP001527925">
    <property type="component" value="Unassembled WGS sequence"/>
</dbReference>
<feature type="repeat" description="RCC1" evidence="1">
    <location>
        <begin position="359"/>
        <end position="413"/>
    </location>
</feature>
<dbReference type="EMBL" id="JADGIZ020000008">
    <property type="protein sequence ID" value="KAL2917962.1"/>
    <property type="molecule type" value="Genomic_DNA"/>
</dbReference>
<dbReference type="InterPro" id="IPR000408">
    <property type="entry name" value="Reg_chr_condens"/>
</dbReference>
<sequence>MADADAAADTAGSAAGAAPAPSGTLLLCGATLWDYIGRKASSASKGVDFTGHEIPEPRVYGAAAYINAVRVVSHCTAAHGVIIDDQGSAFTFGRNQNGQLGDGTTTSRTEPYRVDIKNETFVSAAVGRAHTILVAASGRLYAAGDNKSLQLGVKSIPASNTFVMLTTVKGQHFVDAACGADYSLAITDAGAVFSWGSPQYGQTGDGSDHEYIASANKVVYDPQMPKPVSKLEGKKIVAVACGTNHSLAVDSEGGMYAWGCGGYGRLGLNDTPPKNVHVPTEILGFKERQNPIKKVACGPTCCMAIDSRNALHLWGKWKSTGDGGQGTPWLYPKYYQGLSGWNVRSISAGGVTLFALADDSCVSWGQSAIHGELGFGEGASRSATNADIVKALNGVRVHDVACGLGFTLFIADKSKPKKSAPAKGKRKADAAGDEDAAPDAGAPDADKAKGGRGRGRGATKAAAAAPRAKKPAASKDGDEGGAKPATKRGRK</sequence>
<dbReference type="PROSITE" id="PS00626">
    <property type="entry name" value="RCC1_2"/>
    <property type="match status" value="1"/>
</dbReference>
<evidence type="ECO:0000313" key="4">
    <source>
        <dbReference type="Proteomes" id="UP001527925"/>
    </source>
</evidence>
<name>A0ABR4NEK9_9FUNG</name>
<protein>
    <submittedName>
        <fullName evidence="3">Uncharacterized protein</fullName>
    </submittedName>
</protein>
<evidence type="ECO:0000256" key="2">
    <source>
        <dbReference type="SAM" id="MobiDB-lite"/>
    </source>
</evidence>
<feature type="repeat" description="RCC1" evidence="1">
    <location>
        <begin position="190"/>
        <end position="252"/>
    </location>
</feature>
<organism evidence="3 4">
    <name type="scientific">Polyrhizophydium stewartii</name>
    <dbReference type="NCBI Taxonomy" id="2732419"/>
    <lineage>
        <taxon>Eukaryota</taxon>
        <taxon>Fungi</taxon>
        <taxon>Fungi incertae sedis</taxon>
        <taxon>Chytridiomycota</taxon>
        <taxon>Chytridiomycota incertae sedis</taxon>
        <taxon>Chytridiomycetes</taxon>
        <taxon>Rhizophydiales</taxon>
        <taxon>Rhizophydiales incertae sedis</taxon>
        <taxon>Polyrhizophydium</taxon>
    </lineage>
</organism>
<dbReference type="SUPFAM" id="SSF50985">
    <property type="entry name" value="RCC1/BLIP-II"/>
    <property type="match status" value="1"/>
</dbReference>
<reference evidence="3 4" key="1">
    <citation type="submission" date="2023-09" db="EMBL/GenBank/DDBJ databases">
        <title>Pangenome analysis of Batrachochytrium dendrobatidis and related Chytrids.</title>
        <authorList>
            <person name="Yacoub M.N."/>
            <person name="Stajich J.E."/>
            <person name="James T.Y."/>
        </authorList>
    </citation>
    <scope>NUCLEOTIDE SEQUENCE [LARGE SCALE GENOMIC DNA]</scope>
    <source>
        <strain evidence="3 4">JEL0888</strain>
    </source>
</reference>
<gene>
    <name evidence="3" type="ORF">HK105_202376</name>
</gene>
<dbReference type="PROSITE" id="PS50012">
    <property type="entry name" value="RCC1_3"/>
    <property type="match status" value="5"/>
</dbReference>
<feature type="repeat" description="RCC1" evidence="1">
    <location>
        <begin position="138"/>
        <end position="189"/>
    </location>
</feature>
<feature type="repeat" description="RCC1" evidence="1">
    <location>
        <begin position="87"/>
        <end position="137"/>
    </location>
</feature>
<proteinExistence type="predicted"/>
<dbReference type="PANTHER" id="PTHR46207:SF1">
    <property type="entry name" value="PROTEIN RCC2"/>
    <property type="match status" value="1"/>
</dbReference>
<feature type="repeat" description="RCC1" evidence="1">
    <location>
        <begin position="253"/>
        <end position="308"/>
    </location>
</feature>
<dbReference type="PRINTS" id="PR00633">
    <property type="entry name" value="RCCNDNSATION"/>
</dbReference>
<dbReference type="InterPro" id="IPR028641">
    <property type="entry name" value="RCC2"/>
</dbReference>
<feature type="region of interest" description="Disordered" evidence="2">
    <location>
        <begin position="416"/>
        <end position="491"/>
    </location>
</feature>
<keyword evidence="4" id="KW-1185">Reference proteome</keyword>
<feature type="compositionally biased region" description="Basic residues" evidence="2">
    <location>
        <begin position="416"/>
        <end position="426"/>
    </location>
</feature>
<accession>A0ABR4NEK9</accession>
<dbReference type="Pfam" id="PF00415">
    <property type="entry name" value="RCC1"/>
    <property type="match status" value="4"/>
</dbReference>
<comment type="caution">
    <text evidence="3">The sequence shown here is derived from an EMBL/GenBank/DDBJ whole genome shotgun (WGS) entry which is preliminary data.</text>
</comment>
<evidence type="ECO:0000313" key="3">
    <source>
        <dbReference type="EMBL" id="KAL2917962.1"/>
    </source>
</evidence>
<evidence type="ECO:0000256" key="1">
    <source>
        <dbReference type="PROSITE-ProRule" id="PRU00235"/>
    </source>
</evidence>
<dbReference type="InterPro" id="IPR009091">
    <property type="entry name" value="RCC1/BLIP-II"/>
</dbReference>